<gene>
    <name evidence="9" type="ORF">ENJ40_02220</name>
</gene>
<sequence length="480" mass="55117">MAASPEIYPGVGTMFQQQVRLIYNLLMLLDALSIALAGYLAFLLRRSLYGGRWHMPGELLLYSILLVVLVNNYVMGRIGLYNEGLPSRVLPHLWAVFKALVLDFLVLGAFIFAFKKTGYSRLFFFTFLTLSFVLVSLNRVLVIGYCRHFAGKRFHARQLLLVGDRERGQIVAEALRRQLSWGHKLLGRLVVEEKDAGSSEVLGTLEDLPRILRRFPVDEVVFAVKGQKSINIPHYVDLCRRMGVDVRILPAFWSPEGARLHAEMVQEIPFLVLRTTPFNATGLLYKRILDIAGGLVGTALFLLMYPFVALAIKLDSPGPVLFKQKRVGQHGRVFTLYKFRTMYVDAEERKKELMKKNIMKGPMFKVEDDPRITRVGRFLRRTSLDEFPQFWNVLKGEMSLVGTRPPTPEEVEKYDLWHWRRIAIKPGITGLWQISGRNKITDFDKVVELDCKYIENWRFLDDIKIILKTIVVVLSRKGAL</sequence>
<dbReference type="GO" id="GO:0016780">
    <property type="term" value="F:phosphotransferase activity, for other substituted phosphate groups"/>
    <property type="evidence" value="ECO:0007669"/>
    <property type="project" value="TreeGrafter"/>
</dbReference>
<evidence type="ECO:0000256" key="7">
    <source>
        <dbReference type="SAM" id="Phobius"/>
    </source>
</evidence>
<keyword evidence="6 7" id="KW-0472">Membrane</keyword>
<dbReference type="Proteomes" id="UP000886043">
    <property type="component" value="Unassembled WGS sequence"/>
</dbReference>
<evidence type="ECO:0000256" key="5">
    <source>
        <dbReference type="ARBA" id="ARBA00022989"/>
    </source>
</evidence>
<accession>A0A7C3GJT0</accession>
<evidence type="ECO:0000256" key="3">
    <source>
        <dbReference type="ARBA" id="ARBA00022679"/>
    </source>
</evidence>
<dbReference type="Pfam" id="PF02397">
    <property type="entry name" value="Bac_transf"/>
    <property type="match status" value="1"/>
</dbReference>
<keyword evidence="5 7" id="KW-1133">Transmembrane helix</keyword>
<dbReference type="NCBIfam" id="TIGR03025">
    <property type="entry name" value="EPS_sugtrans"/>
    <property type="match status" value="1"/>
</dbReference>
<comment type="subcellular location">
    <subcellularLocation>
        <location evidence="1">Membrane</location>
        <topology evidence="1">Multi-pass membrane protein</topology>
    </subcellularLocation>
</comment>
<dbReference type="Pfam" id="PF13727">
    <property type="entry name" value="CoA_binding_3"/>
    <property type="match status" value="1"/>
</dbReference>
<evidence type="ECO:0000256" key="2">
    <source>
        <dbReference type="ARBA" id="ARBA00006464"/>
    </source>
</evidence>
<feature type="domain" description="Bacterial sugar transferase" evidence="8">
    <location>
        <begin position="286"/>
        <end position="474"/>
    </location>
</feature>
<keyword evidence="3 9" id="KW-0808">Transferase</keyword>
<proteinExistence type="inferred from homology"/>
<keyword evidence="4 7" id="KW-0812">Transmembrane</keyword>
<dbReference type="InterPro" id="IPR003362">
    <property type="entry name" value="Bact_transf"/>
</dbReference>
<feature type="transmembrane region" description="Helical" evidence="7">
    <location>
        <begin position="92"/>
        <end position="114"/>
    </location>
</feature>
<dbReference type="GO" id="GO:0016020">
    <property type="term" value="C:membrane"/>
    <property type="evidence" value="ECO:0007669"/>
    <property type="project" value="UniProtKB-SubCell"/>
</dbReference>
<evidence type="ECO:0000313" key="9">
    <source>
        <dbReference type="EMBL" id="HFC97261.1"/>
    </source>
</evidence>
<organism evidence="9">
    <name type="scientific">Thermosulfurimonas dismutans</name>
    <dbReference type="NCBI Taxonomy" id="999894"/>
    <lineage>
        <taxon>Bacteria</taxon>
        <taxon>Pseudomonadati</taxon>
        <taxon>Thermodesulfobacteriota</taxon>
        <taxon>Thermodesulfobacteria</taxon>
        <taxon>Thermodesulfobacteriales</taxon>
        <taxon>Thermodesulfobacteriaceae</taxon>
        <taxon>Thermosulfurimonas</taxon>
    </lineage>
</organism>
<feature type="transmembrane region" description="Helical" evidence="7">
    <location>
        <begin position="291"/>
        <end position="312"/>
    </location>
</feature>
<feature type="transmembrane region" description="Helical" evidence="7">
    <location>
        <begin position="120"/>
        <end position="145"/>
    </location>
</feature>
<feature type="transmembrane region" description="Helical" evidence="7">
    <location>
        <begin position="21"/>
        <end position="44"/>
    </location>
</feature>
<dbReference type="PANTHER" id="PTHR30576">
    <property type="entry name" value="COLANIC BIOSYNTHESIS UDP-GLUCOSE LIPID CARRIER TRANSFERASE"/>
    <property type="match status" value="1"/>
</dbReference>
<feature type="transmembrane region" description="Helical" evidence="7">
    <location>
        <begin position="59"/>
        <end position="80"/>
    </location>
</feature>
<evidence type="ECO:0000256" key="6">
    <source>
        <dbReference type="ARBA" id="ARBA00023136"/>
    </source>
</evidence>
<comment type="similarity">
    <text evidence="2">Belongs to the bacterial sugar transferase family.</text>
</comment>
<dbReference type="PANTHER" id="PTHR30576:SF10">
    <property type="entry name" value="SLL5057 PROTEIN"/>
    <property type="match status" value="1"/>
</dbReference>
<comment type="caution">
    <text evidence="9">The sequence shown here is derived from an EMBL/GenBank/DDBJ whole genome shotgun (WGS) entry which is preliminary data.</text>
</comment>
<dbReference type="EMBL" id="DRMH01000020">
    <property type="protein sequence ID" value="HFC97261.1"/>
    <property type="molecule type" value="Genomic_DNA"/>
</dbReference>
<protein>
    <submittedName>
        <fullName evidence="9">Sugar transferase</fullName>
    </submittedName>
</protein>
<reference evidence="9" key="1">
    <citation type="journal article" date="2020" name="mSystems">
        <title>Genome- and Community-Level Interaction Insights into Carbon Utilization and Element Cycling Functions of Hydrothermarchaeota in Hydrothermal Sediment.</title>
        <authorList>
            <person name="Zhou Z."/>
            <person name="Liu Y."/>
            <person name="Xu W."/>
            <person name="Pan J."/>
            <person name="Luo Z.H."/>
            <person name="Li M."/>
        </authorList>
    </citation>
    <scope>NUCLEOTIDE SEQUENCE [LARGE SCALE GENOMIC DNA]</scope>
    <source>
        <strain evidence="9">HyVt-483</strain>
    </source>
</reference>
<name>A0A7C3GJT0_9BACT</name>
<dbReference type="InterPro" id="IPR017475">
    <property type="entry name" value="EPS_sugar_tfrase"/>
</dbReference>
<evidence type="ECO:0000256" key="1">
    <source>
        <dbReference type="ARBA" id="ARBA00004141"/>
    </source>
</evidence>
<dbReference type="Gene3D" id="3.40.50.720">
    <property type="entry name" value="NAD(P)-binding Rossmann-like Domain"/>
    <property type="match status" value="1"/>
</dbReference>
<evidence type="ECO:0000256" key="4">
    <source>
        <dbReference type="ARBA" id="ARBA00022692"/>
    </source>
</evidence>
<dbReference type="AlphaFoldDB" id="A0A7C3GJT0"/>
<evidence type="ECO:0000259" key="8">
    <source>
        <dbReference type="Pfam" id="PF02397"/>
    </source>
</evidence>